<sequence>MKESLPLQRKTKLQKGVPNHLGKRQHLEQRIPQKVSSKKLQPLITSRI</sequence>
<protein>
    <submittedName>
        <fullName evidence="2">Uncharacterized protein</fullName>
    </submittedName>
</protein>
<evidence type="ECO:0000256" key="1">
    <source>
        <dbReference type="SAM" id="MobiDB-lite"/>
    </source>
</evidence>
<evidence type="ECO:0000313" key="3">
    <source>
        <dbReference type="Proteomes" id="UP000271889"/>
    </source>
</evidence>
<dbReference type="EMBL" id="UYRV01030921">
    <property type="protein sequence ID" value="VDK85308.1"/>
    <property type="molecule type" value="Genomic_DNA"/>
</dbReference>
<dbReference type="AlphaFoldDB" id="A0A3P6UZY2"/>
<evidence type="ECO:0000313" key="2">
    <source>
        <dbReference type="EMBL" id="VDK85308.1"/>
    </source>
</evidence>
<gene>
    <name evidence="2" type="ORF">CGOC_LOCUS8433</name>
</gene>
<organism evidence="2 3">
    <name type="scientific">Cylicostephanus goldi</name>
    <name type="common">Nematode worm</name>
    <dbReference type="NCBI Taxonomy" id="71465"/>
    <lineage>
        <taxon>Eukaryota</taxon>
        <taxon>Metazoa</taxon>
        <taxon>Ecdysozoa</taxon>
        <taxon>Nematoda</taxon>
        <taxon>Chromadorea</taxon>
        <taxon>Rhabditida</taxon>
        <taxon>Rhabditina</taxon>
        <taxon>Rhabditomorpha</taxon>
        <taxon>Strongyloidea</taxon>
        <taxon>Strongylidae</taxon>
        <taxon>Cylicostephanus</taxon>
    </lineage>
</organism>
<keyword evidence="3" id="KW-1185">Reference proteome</keyword>
<reference evidence="2 3" key="1">
    <citation type="submission" date="2018-11" db="EMBL/GenBank/DDBJ databases">
        <authorList>
            <consortium name="Pathogen Informatics"/>
        </authorList>
    </citation>
    <scope>NUCLEOTIDE SEQUENCE [LARGE SCALE GENOMIC DNA]</scope>
</reference>
<accession>A0A3P6UZY2</accession>
<dbReference type="Proteomes" id="UP000271889">
    <property type="component" value="Unassembled WGS sequence"/>
</dbReference>
<feature type="region of interest" description="Disordered" evidence="1">
    <location>
        <begin position="1"/>
        <end position="23"/>
    </location>
</feature>
<name>A0A3P6UZY2_CYLGO</name>
<proteinExistence type="predicted"/>